<proteinExistence type="predicted"/>
<dbReference type="KEGG" id="snep:Enr13x_04570"/>
<dbReference type="SUPFAM" id="SSF158446">
    <property type="entry name" value="IVS-encoded protein-like"/>
    <property type="match status" value="1"/>
</dbReference>
<organism evidence="1 2">
    <name type="scientific">Stieleria neptunia</name>
    <dbReference type="NCBI Taxonomy" id="2527979"/>
    <lineage>
        <taxon>Bacteria</taxon>
        <taxon>Pseudomonadati</taxon>
        <taxon>Planctomycetota</taxon>
        <taxon>Planctomycetia</taxon>
        <taxon>Pirellulales</taxon>
        <taxon>Pirellulaceae</taxon>
        <taxon>Stieleria</taxon>
    </lineage>
</organism>
<dbReference type="RefSeq" id="WP_145384482.1">
    <property type="nucleotide sequence ID" value="NZ_CP037423.1"/>
</dbReference>
<dbReference type="Gene3D" id="1.20.1440.60">
    <property type="entry name" value="23S rRNA-intervening sequence"/>
    <property type="match status" value="1"/>
</dbReference>
<keyword evidence="2" id="KW-1185">Reference proteome</keyword>
<sequence length="118" mass="13216">MRDHTKLRAFELADEVALLTYKFTSGFPREEQFGLTSQMRRAAVSVPSNIVEGCGRGSDADFVRFLDMAYGSLRELEYQTSLATRLGFAPAQSDLPERLVETSKVLAALIRSRRKPNS</sequence>
<accession>A0A518HIJ0</accession>
<dbReference type="NCBIfam" id="TIGR02436">
    <property type="entry name" value="four helix bundle protein"/>
    <property type="match status" value="1"/>
</dbReference>
<dbReference type="PANTHER" id="PTHR38471:SF2">
    <property type="entry name" value="FOUR HELIX BUNDLE PROTEIN"/>
    <property type="match status" value="1"/>
</dbReference>
<dbReference type="Pfam" id="PF05635">
    <property type="entry name" value="23S_rRNA_IVP"/>
    <property type="match status" value="1"/>
</dbReference>
<evidence type="ECO:0000313" key="1">
    <source>
        <dbReference type="EMBL" id="QDV40642.1"/>
    </source>
</evidence>
<reference evidence="1 2" key="1">
    <citation type="submission" date="2019-03" db="EMBL/GenBank/DDBJ databases">
        <title>Deep-cultivation of Planctomycetes and their phenomic and genomic characterization uncovers novel biology.</title>
        <authorList>
            <person name="Wiegand S."/>
            <person name="Jogler M."/>
            <person name="Boedeker C."/>
            <person name="Pinto D."/>
            <person name="Vollmers J."/>
            <person name="Rivas-Marin E."/>
            <person name="Kohn T."/>
            <person name="Peeters S.H."/>
            <person name="Heuer A."/>
            <person name="Rast P."/>
            <person name="Oberbeckmann S."/>
            <person name="Bunk B."/>
            <person name="Jeske O."/>
            <person name="Meyerdierks A."/>
            <person name="Storesund J.E."/>
            <person name="Kallscheuer N."/>
            <person name="Luecker S."/>
            <person name="Lage O.M."/>
            <person name="Pohl T."/>
            <person name="Merkel B.J."/>
            <person name="Hornburger P."/>
            <person name="Mueller R.-W."/>
            <person name="Bruemmer F."/>
            <person name="Labrenz M."/>
            <person name="Spormann A.M."/>
            <person name="Op den Camp H."/>
            <person name="Overmann J."/>
            <person name="Amann R."/>
            <person name="Jetten M.S.M."/>
            <person name="Mascher T."/>
            <person name="Medema M.H."/>
            <person name="Devos D.P."/>
            <person name="Kaster A.-K."/>
            <person name="Ovreas L."/>
            <person name="Rohde M."/>
            <person name="Galperin M.Y."/>
            <person name="Jogler C."/>
        </authorList>
    </citation>
    <scope>NUCLEOTIDE SEQUENCE [LARGE SCALE GENOMIC DNA]</scope>
    <source>
        <strain evidence="1 2">Enr13</strain>
    </source>
</reference>
<evidence type="ECO:0000313" key="2">
    <source>
        <dbReference type="Proteomes" id="UP000319004"/>
    </source>
</evidence>
<protein>
    <recommendedName>
        <fullName evidence="3">Four helix bundle protein</fullName>
    </recommendedName>
</protein>
<name>A0A518HIJ0_9BACT</name>
<dbReference type="InterPro" id="IPR036583">
    <property type="entry name" value="23S_rRNA_IVS_sf"/>
</dbReference>
<dbReference type="AlphaFoldDB" id="A0A518HIJ0"/>
<gene>
    <name evidence="1" type="ORF">Enr13x_04570</name>
</gene>
<dbReference type="CDD" id="cd16377">
    <property type="entry name" value="23S_rRNA_IVP_like"/>
    <property type="match status" value="1"/>
</dbReference>
<dbReference type="PANTHER" id="PTHR38471">
    <property type="entry name" value="FOUR HELIX BUNDLE PROTEIN"/>
    <property type="match status" value="1"/>
</dbReference>
<dbReference type="EMBL" id="CP037423">
    <property type="protein sequence ID" value="QDV40642.1"/>
    <property type="molecule type" value="Genomic_DNA"/>
</dbReference>
<dbReference type="OrthoDB" id="276165at2"/>
<evidence type="ECO:0008006" key="3">
    <source>
        <dbReference type="Google" id="ProtNLM"/>
    </source>
</evidence>
<dbReference type="Proteomes" id="UP000319004">
    <property type="component" value="Chromosome"/>
</dbReference>
<dbReference type="InterPro" id="IPR012657">
    <property type="entry name" value="23S_rRNA-intervening_sequence"/>
</dbReference>